<sequence length="46" mass="5284">KSMQGLWRNGPRLGPCKKHDSNILLNKKYTESMEEGPRLGSGKMYF</sequence>
<feature type="non-terminal residue" evidence="1">
    <location>
        <position position="1"/>
    </location>
</feature>
<gene>
    <name evidence="1" type="ORF">GMARGA_LOCUS30044</name>
</gene>
<reference evidence="1 2" key="1">
    <citation type="submission" date="2021-06" db="EMBL/GenBank/DDBJ databases">
        <authorList>
            <person name="Kallberg Y."/>
            <person name="Tangrot J."/>
            <person name="Rosling A."/>
        </authorList>
    </citation>
    <scope>NUCLEOTIDE SEQUENCE [LARGE SCALE GENOMIC DNA]</scope>
    <source>
        <strain evidence="1 2">120-4 pot B 10/14</strain>
    </source>
</reference>
<comment type="caution">
    <text evidence="1">The sequence shown here is derived from an EMBL/GenBank/DDBJ whole genome shotgun (WGS) entry which is preliminary data.</text>
</comment>
<dbReference type="Proteomes" id="UP000789901">
    <property type="component" value="Unassembled WGS sequence"/>
</dbReference>
<organism evidence="1 2">
    <name type="scientific">Gigaspora margarita</name>
    <dbReference type="NCBI Taxonomy" id="4874"/>
    <lineage>
        <taxon>Eukaryota</taxon>
        <taxon>Fungi</taxon>
        <taxon>Fungi incertae sedis</taxon>
        <taxon>Mucoromycota</taxon>
        <taxon>Glomeromycotina</taxon>
        <taxon>Glomeromycetes</taxon>
        <taxon>Diversisporales</taxon>
        <taxon>Gigasporaceae</taxon>
        <taxon>Gigaspora</taxon>
    </lineage>
</organism>
<evidence type="ECO:0000313" key="2">
    <source>
        <dbReference type="Proteomes" id="UP000789901"/>
    </source>
</evidence>
<accession>A0ABN7WEH8</accession>
<dbReference type="EMBL" id="CAJVQB010041562">
    <property type="protein sequence ID" value="CAG8829648.1"/>
    <property type="molecule type" value="Genomic_DNA"/>
</dbReference>
<proteinExistence type="predicted"/>
<name>A0ABN7WEH8_GIGMA</name>
<evidence type="ECO:0000313" key="1">
    <source>
        <dbReference type="EMBL" id="CAG8829648.1"/>
    </source>
</evidence>
<protein>
    <submittedName>
        <fullName evidence="1">19476_t:CDS:1</fullName>
    </submittedName>
</protein>
<keyword evidence="2" id="KW-1185">Reference proteome</keyword>